<evidence type="ECO:0000256" key="1">
    <source>
        <dbReference type="SAM" id="MobiDB-lite"/>
    </source>
</evidence>
<protein>
    <submittedName>
        <fullName evidence="2">Uncharacterized protein</fullName>
    </submittedName>
</protein>
<dbReference type="RefSeq" id="WP_340365822.1">
    <property type="nucleotide sequence ID" value="NZ_JBBKZV010000016.1"/>
</dbReference>
<organism evidence="2 3">
    <name type="scientific">Variovorax humicola</name>
    <dbReference type="NCBI Taxonomy" id="1769758"/>
    <lineage>
        <taxon>Bacteria</taxon>
        <taxon>Pseudomonadati</taxon>
        <taxon>Pseudomonadota</taxon>
        <taxon>Betaproteobacteria</taxon>
        <taxon>Burkholderiales</taxon>
        <taxon>Comamonadaceae</taxon>
        <taxon>Variovorax</taxon>
    </lineage>
</organism>
<accession>A0ABU8W430</accession>
<proteinExistence type="predicted"/>
<reference evidence="2 3" key="1">
    <citation type="submission" date="2024-03" db="EMBL/GenBank/DDBJ databases">
        <title>Novel species of the genus Variovorax.</title>
        <authorList>
            <person name="Liu Q."/>
            <person name="Xin Y.-H."/>
        </authorList>
    </citation>
    <scope>NUCLEOTIDE SEQUENCE [LARGE SCALE GENOMIC DNA]</scope>
    <source>
        <strain evidence="2 3">KACC 18501</strain>
    </source>
</reference>
<evidence type="ECO:0000313" key="2">
    <source>
        <dbReference type="EMBL" id="MEJ8824800.1"/>
    </source>
</evidence>
<dbReference type="EMBL" id="JBBKZV010000016">
    <property type="protein sequence ID" value="MEJ8824800.1"/>
    <property type="molecule type" value="Genomic_DNA"/>
</dbReference>
<comment type="caution">
    <text evidence="2">The sequence shown here is derived from an EMBL/GenBank/DDBJ whole genome shotgun (WGS) entry which is preliminary data.</text>
</comment>
<dbReference type="Proteomes" id="UP001363010">
    <property type="component" value="Unassembled WGS sequence"/>
</dbReference>
<name>A0ABU8W430_9BURK</name>
<feature type="region of interest" description="Disordered" evidence="1">
    <location>
        <begin position="83"/>
        <end position="109"/>
    </location>
</feature>
<keyword evidence="3" id="KW-1185">Reference proteome</keyword>
<sequence length="109" mass="12378">MHRQVPYDIKLLKLLKQLKQLKQLETGLSINVCWNVCMKLDGIGINISDAPFRDFHRRVVVHKMQGSSKMIREQAERAFDAEFGRPLGSREAMAKEGLTPPRSSAQSVT</sequence>
<evidence type="ECO:0000313" key="3">
    <source>
        <dbReference type="Proteomes" id="UP001363010"/>
    </source>
</evidence>
<gene>
    <name evidence="2" type="ORF">WKW80_22620</name>
</gene>